<dbReference type="GO" id="GO:0009609">
    <property type="term" value="P:response to symbiotic bacterium"/>
    <property type="evidence" value="ECO:0007669"/>
    <property type="project" value="UniProtKB-ARBA"/>
</dbReference>
<dbReference type="SUPFAM" id="SSF52743">
    <property type="entry name" value="Subtilisin-like"/>
    <property type="match status" value="1"/>
</dbReference>
<keyword evidence="8 12" id="KW-0378">Hydrolase</keyword>
<dbReference type="Gene3D" id="2.60.40.2310">
    <property type="match status" value="1"/>
</dbReference>
<comment type="function">
    <text evidence="1">Required for arbuscular mycorrhiza (AM) development during AM symbiosis with AM fungi (e.g. Glomeromycota intraradices).</text>
</comment>
<feature type="chain" id="PRO_5026939257" evidence="13">
    <location>
        <begin position="26"/>
        <end position="776"/>
    </location>
</feature>
<evidence type="ECO:0000256" key="10">
    <source>
        <dbReference type="ARBA" id="ARBA00023180"/>
    </source>
</evidence>
<dbReference type="GO" id="GO:0048046">
    <property type="term" value="C:apoplast"/>
    <property type="evidence" value="ECO:0007669"/>
    <property type="project" value="UniProtKB-SubCell"/>
</dbReference>
<comment type="similarity">
    <text evidence="3 12">Belongs to the peptidase S8 family.</text>
</comment>
<keyword evidence="9 12" id="KW-0720">Serine protease</keyword>
<feature type="domain" description="Peptidase S8/S53" evidence="14">
    <location>
        <begin position="142"/>
        <end position="600"/>
    </location>
</feature>
<dbReference type="Pfam" id="PF05922">
    <property type="entry name" value="Inhibitor_I9"/>
    <property type="match status" value="1"/>
</dbReference>
<feature type="signal peptide" evidence="13">
    <location>
        <begin position="1"/>
        <end position="25"/>
    </location>
</feature>
<evidence type="ECO:0000259" key="15">
    <source>
        <dbReference type="Pfam" id="PF02225"/>
    </source>
</evidence>
<evidence type="ECO:0000256" key="2">
    <source>
        <dbReference type="ARBA" id="ARBA00004271"/>
    </source>
</evidence>
<evidence type="ECO:0000256" key="12">
    <source>
        <dbReference type="PROSITE-ProRule" id="PRU01240"/>
    </source>
</evidence>
<dbReference type="Gene3D" id="3.50.30.30">
    <property type="match status" value="1"/>
</dbReference>
<evidence type="ECO:0000256" key="6">
    <source>
        <dbReference type="ARBA" id="ARBA00022670"/>
    </source>
</evidence>
<dbReference type="Pfam" id="PF00082">
    <property type="entry name" value="Peptidase_S8"/>
    <property type="match status" value="1"/>
</dbReference>
<dbReference type="PANTHER" id="PTHR10795">
    <property type="entry name" value="PROPROTEIN CONVERTASE SUBTILISIN/KEXIN"/>
    <property type="match status" value="1"/>
</dbReference>
<evidence type="ECO:0000256" key="13">
    <source>
        <dbReference type="SAM" id="SignalP"/>
    </source>
</evidence>
<dbReference type="Pfam" id="PF02225">
    <property type="entry name" value="PA"/>
    <property type="match status" value="1"/>
</dbReference>
<dbReference type="PROSITE" id="PS51892">
    <property type="entry name" value="SUBTILASE"/>
    <property type="match status" value="1"/>
</dbReference>
<protein>
    <submittedName>
        <fullName evidence="19">Subtilisin-like protease SBT5.3 isoform X1</fullName>
    </submittedName>
</protein>
<evidence type="ECO:0000313" key="19">
    <source>
        <dbReference type="RefSeq" id="XP_022932410.1"/>
    </source>
</evidence>
<dbReference type="InterPro" id="IPR036852">
    <property type="entry name" value="Peptidase_S8/S53_dom_sf"/>
</dbReference>
<reference evidence="19" key="1">
    <citation type="submission" date="2025-08" db="UniProtKB">
        <authorList>
            <consortium name="RefSeq"/>
        </authorList>
    </citation>
    <scope>IDENTIFICATION</scope>
    <source>
        <tissue evidence="19">Young leaves</tissue>
    </source>
</reference>
<dbReference type="InterPro" id="IPR023828">
    <property type="entry name" value="Peptidase_S8_Ser-AS"/>
</dbReference>
<keyword evidence="10" id="KW-0325">Glycoprotein</keyword>
<dbReference type="CDD" id="cd04852">
    <property type="entry name" value="Peptidases_S8_3"/>
    <property type="match status" value="1"/>
</dbReference>
<keyword evidence="6 12" id="KW-0645">Protease</keyword>
<organism evidence="18 19">
    <name type="scientific">Cucurbita moschata</name>
    <name type="common">Winter crookneck squash</name>
    <name type="synonym">Cucurbita pepo var. moschata</name>
    <dbReference type="NCBI Taxonomy" id="3662"/>
    <lineage>
        <taxon>Eukaryota</taxon>
        <taxon>Viridiplantae</taxon>
        <taxon>Streptophyta</taxon>
        <taxon>Embryophyta</taxon>
        <taxon>Tracheophyta</taxon>
        <taxon>Spermatophyta</taxon>
        <taxon>Magnoliopsida</taxon>
        <taxon>eudicotyledons</taxon>
        <taxon>Gunneridae</taxon>
        <taxon>Pentapetalae</taxon>
        <taxon>rosids</taxon>
        <taxon>fabids</taxon>
        <taxon>Cucurbitales</taxon>
        <taxon>Cucurbitaceae</taxon>
        <taxon>Cucurbiteae</taxon>
        <taxon>Cucurbita</taxon>
    </lineage>
</organism>
<name>A0A6J1F243_CUCMO</name>
<evidence type="ECO:0000259" key="17">
    <source>
        <dbReference type="Pfam" id="PF17766"/>
    </source>
</evidence>
<evidence type="ECO:0000256" key="8">
    <source>
        <dbReference type="ARBA" id="ARBA00022801"/>
    </source>
</evidence>
<dbReference type="RefSeq" id="XP_022932410.1">
    <property type="nucleotide sequence ID" value="XM_023076642.1"/>
</dbReference>
<dbReference type="FunFam" id="3.50.30.30:FF:000005">
    <property type="entry name" value="subtilisin-like protease SBT1.5"/>
    <property type="match status" value="1"/>
</dbReference>
<evidence type="ECO:0000256" key="9">
    <source>
        <dbReference type="ARBA" id="ARBA00022825"/>
    </source>
</evidence>
<dbReference type="PRINTS" id="PR00723">
    <property type="entry name" value="SUBTILISIN"/>
</dbReference>
<dbReference type="InterPro" id="IPR015500">
    <property type="entry name" value="Peptidase_S8_subtilisin-rel"/>
</dbReference>
<dbReference type="InterPro" id="IPR045051">
    <property type="entry name" value="SBT"/>
</dbReference>
<dbReference type="AlphaFoldDB" id="A0A6J1F243"/>
<dbReference type="PROSITE" id="PS00138">
    <property type="entry name" value="SUBTILASE_SER"/>
    <property type="match status" value="1"/>
</dbReference>
<feature type="active site" description="Charge relay system" evidence="11 12">
    <location>
        <position position="221"/>
    </location>
</feature>
<dbReference type="FunFam" id="2.60.40.2310:FF:000001">
    <property type="entry name" value="Subtilisin-like protease SBT1.5"/>
    <property type="match status" value="1"/>
</dbReference>
<evidence type="ECO:0000259" key="14">
    <source>
        <dbReference type="Pfam" id="PF00082"/>
    </source>
</evidence>
<keyword evidence="4" id="KW-0052">Apoplast</keyword>
<dbReference type="CDD" id="cd02120">
    <property type="entry name" value="PA_subtilisin_like"/>
    <property type="match status" value="1"/>
</dbReference>
<dbReference type="Gene3D" id="3.40.50.200">
    <property type="entry name" value="Peptidase S8/S53 domain"/>
    <property type="match status" value="1"/>
</dbReference>
<dbReference type="InterPro" id="IPR046450">
    <property type="entry name" value="PA_dom_sf"/>
</dbReference>
<evidence type="ECO:0000256" key="1">
    <source>
        <dbReference type="ARBA" id="ARBA00002076"/>
    </source>
</evidence>
<dbReference type="Gene3D" id="3.30.70.80">
    <property type="entry name" value="Peptidase S8 propeptide/proteinase inhibitor I9"/>
    <property type="match status" value="1"/>
</dbReference>
<dbReference type="InterPro" id="IPR034197">
    <property type="entry name" value="Peptidases_S8_3"/>
</dbReference>
<evidence type="ECO:0000256" key="11">
    <source>
        <dbReference type="PIRSR" id="PIRSR615500-1"/>
    </source>
</evidence>
<keyword evidence="5" id="KW-0964">Secreted</keyword>
<evidence type="ECO:0000259" key="16">
    <source>
        <dbReference type="Pfam" id="PF05922"/>
    </source>
</evidence>
<gene>
    <name evidence="19" type="primary">LOC111438766</name>
</gene>
<dbReference type="Proteomes" id="UP000504609">
    <property type="component" value="Unplaced"/>
</dbReference>
<dbReference type="InterPro" id="IPR003137">
    <property type="entry name" value="PA_domain"/>
</dbReference>
<feature type="domain" description="PA" evidence="15">
    <location>
        <begin position="399"/>
        <end position="474"/>
    </location>
</feature>
<comment type="subcellular location">
    <subcellularLocation>
        <location evidence="2">Secreted</location>
        <location evidence="2">Extracellular space</location>
        <location evidence="2">Apoplast</location>
    </subcellularLocation>
</comment>
<sequence length="776" mass="83828">MEAFNLPPLLLPFFLFALLQTSTIAAQKSYIVYLGSHSHGLNPSALDLQLVTQTHYNLLGSVLGSNEAAKESIFYSYNKNINGFAAVLEHKVAEDIAKHPDVISVYENKGLKLHTTRSWNFLGVENDGGIPSDSLWNLSRFGESTIIGNIDTGVWPESKSFSDEGYGPIPTRWKGSCEGGSNFRCNRKLIGARYFNKGYISSVEPRPLNSSYETARDYDGHGTHTLSTAGGNFVPGVSIFGNGYGTAKGGSPNALVAAYKVCWPPTLDGECFMADVLAGFEAAISDGVDILSVSLGEDAFEFSEDLMAIGSFHAVKNGITVVCSAGNSGLFEGSVSNVAPWMITVGASTIDRLFTTYVALGDNRHFKGESLSSKILPFKKFYPLIRALDAASDNISSNNSALCLKGSLDPKKVKGKIVVCLNSYDSEVDKGYEAAQAGAVGMILVNDEESGDDLWTAEHLLPASHVSYIDGESINHYIQSTITPMAYITRVKTELGIKPAPIMASFSSRGPNRVEPSILKPDITAPGVNILAAFSGKASPTDSPFDKRRVLYNVLSGTSMSCPHISGIVGLLKTLYPKWSPAAIKSAIMTTGSAAETEANDLNPILNSEKEKANPLAYGAGHIQPNKAANPGLIYDLSTQDYLNFLCVRGYNKTQMKLFTNDTSFVCSKSFTVTDLNYPSISMNNLKSEAVEIKRRVKNVGSPSTYVAQVEAPPGVSVSVNPSTLKFTKTGEEKDFKVVLRRVPNNQTEGYMFGKLVWSNGNHHVSSPIFVTLERQ</sequence>
<dbReference type="InterPro" id="IPR041469">
    <property type="entry name" value="Subtilisin-like_FN3"/>
</dbReference>
<feature type="active site" description="Charge relay system" evidence="11 12">
    <location>
        <position position="559"/>
    </location>
</feature>
<dbReference type="KEGG" id="cmos:111438766"/>
<dbReference type="InterPro" id="IPR000209">
    <property type="entry name" value="Peptidase_S8/S53_dom"/>
</dbReference>
<dbReference type="InterPro" id="IPR037045">
    <property type="entry name" value="S8pro/Inhibitor_I9_sf"/>
</dbReference>
<evidence type="ECO:0000256" key="3">
    <source>
        <dbReference type="ARBA" id="ARBA00011073"/>
    </source>
</evidence>
<dbReference type="FunFam" id="3.30.70.80:FF:000002">
    <property type="entry name" value="Subtilisin-like protease SBT5.3"/>
    <property type="match status" value="1"/>
</dbReference>
<evidence type="ECO:0000313" key="18">
    <source>
        <dbReference type="Proteomes" id="UP000504609"/>
    </source>
</evidence>
<dbReference type="Pfam" id="PF17766">
    <property type="entry name" value="fn3_6"/>
    <property type="match status" value="1"/>
</dbReference>
<keyword evidence="7 13" id="KW-0732">Signal</keyword>
<dbReference type="GO" id="GO:0009610">
    <property type="term" value="P:response to symbiotic fungus"/>
    <property type="evidence" value="ECO:0007669"/>
    <property type="project" value="UniProtKB-ARBA"/>
</dbReference>
<dbReference type="SUPFAM" id="SSF52025">
    <property type="entry name" value="PA domain"/>
    <property type="match status" value="1"/>
</dbReference>
<keyword evidence="18" id="KW-1185">Reference proteome</keyword>
<proteinExistence type="inferred from homology"/>
<dbReference type="InterPro" id="IPR010259">
    <property type="entry name" value="S8pro/Inhibitor_I9"/>
</dbReference>
<accession>A0A6J1F243</accession>
<evidence type="ECO:0000256" key="5">
    <source>
        <dbReference type="ARBA" id="ARBA00022525"/>
    </source>
</evidence>
<dbReference type="FunFam" id="3.40.50.200:FF:000006">
    <property type="entry name" value="Subtilisin-like protease SBT1.5"/>
    <property type="match status" value="1"/>
</dbReference>
<dbReference type="GeneID" id="111438766"/>
<evidence type="ECO:0000256" key="4">
    <source>
        <dbReference type="ARBA" id="ARBA00022523"/>
    </source>
</evidence>
<feature type="active site" description="Charge relay system" evidence="11 12">
    <location>
        <position position="151"/>
    </location>
</feature>
<dbReference type="GO" id="GO:0004252">
    <property type="term" value="F:serine-type endopeptidase activity"/>
    <property type="evidence" value="ECO:0007669"/>
    <property type="project" value="UniProtKB-UniRule"/>
</dbReference>
<evidence type="ECO:0000256" key="7">
    <source>
        <dbReference type="ARBA" id="ARBA00022729"/>
    </source>
</evidence>
<dbReference type="GO" id="GO:0006508">
    <property type="term" value="P:proteolysis"/>
    <property type="evidence" value="ECO:0007669"/>
    <property type="project" value="UniProtKB-KW"/>
</dbReference>
<feature type="domain" description="Inhibitor I9" evidence="16">
    <location>
        <begin position="29"/>
        <end position="114"/>
    </location>
</feature>
<feature type="domain" description="Subtilisin-like protease fibronectin type-III" evidence="17">
    <location>
        <begin position="675"/>
        <end position="771"/>
    </location>
</feature>